<dbReference type="Gene3D" id="2.40.50.180">
    <property type="entry name" value="CheA-289, Domain 4"/>
    <property type="match status" value="1"/>
</dbReference>
<evidence type="ECO:0000313" key="2">
    <source>
        <dbReference type="EMBL" id="TCT21580.1"/>
    </source>
</evidence>
<evidence type="ECO:0000259" key="1">
    <source>
        <dbReference type="PROSITE" id="PS50851"/>
    </source>
</evidence>
<dbReference type="Proteomes" id="UP000295717">
    <property type="component" value="Unassembled WGS sequence"/>
</dbReference>
<keyword evidence="3" id="KW-1185">Reference proteome</keyword>
<reference evidence="2 3" key="1">
    <citation type="submission" date="2019-03" db="EMBL/GenBank/DDBJ databases">
        <title>Genomic Encyclopedia of Type Strains, Phase IV (KMG-IV): sequencing the most valuable type-strain genomes for metagenomic binning, comparative biology and taxonomic classification.</title>
        <authorList>
            <person name="Goeker M."/>
        </authorList>
    </citation>
    <scope>NUCLEOTIDE SEQUENCE [LARGE SCALE GENOMIC DNA]</scope>
    <source>
        <strain evidence="2 3">DSM 13587</strain>
    </source>
</reference>
<protein>
    <submittedName>
        <fullName evidence="2">Purine-binding chemotaxis protein CheW</fullName>
    </submittedName>
</protein>
<accession>A0A4R3MY48</accession>
<dbReference type="InterPro" id="IPR036061">
    <property type="entry name" value="CheW-like_dom_sf"/>
</dbReference>
<dbReference type="PANTHER" id="PTHR22617:SF41">
    <property type="entry name" value="CHEMOTAXIS SIGNAL TRANSDUCTION SYSTEM ADAPTOR PROTEIN CHEW"/>
    <property type="match status" value="1"/>
</dbReference>
<gene>
    <name evidence="2" type="ORF">EDC35_104440</name>
</gene>
<dbReference type="InterPro" id="IPR002545">
    <property type="entry name" value="CheW-lke_dom"/>
</dbReference>
<dbReference type="SUPFAM" id="SSF50341">
    <property type="entry name" value="CheW-like"/>
    <property type="match status" value="1"/>
</dbReference>
<dbReference type="Gene3D" id="2.30.30.40">
    <property type="entry name" value="SH3 Domains"/>
    <property type="match status" value="1"/>
</dbReference>
<name>A0A4R3MY48_9GAMM</name>
<dbReference type="SMART" id="SM00260">
    <property type="entry name" value="CheW"/>
    <property type="match status" value="1"/>
</dbReference>
<organism evidence="2 3">
    <name type="scientific">Thiobaca trueperi</name>
    <dbReference type="NCBI Taxonomy" id="127458"/>
    <lineage>
        <taxon>Bacteria</taxon>
        <taxon>Pseudomonadati</taxon>
        <taxon>Pseudomonadota</taxon>
        <taxon>Gammaproteobacteria</taxon>
        <taxon>Chromatiales</taxon>
        <taxon>Chromatiaceae</taxon>
        <taxon>Thiobaca</taxon>
    </lineage>
</organism>
<dbReference type="RefSeq" id="WP_132977155.1">
    <property type="nucleotide sequence ID" value="NZ_SMAO01000004.1"/>
</dbReference>
<dbReference type="AlphaFoldDB" id="A0A4R3MY48"/>
<comment type="caution">
    <text evidence="2">The sequence shown here is derived from an EMBL/GenBank/DDBJ whole genome shotgun (WGS) entry which is preliminary data.</text>
</comment>
<dbReference type="GO" id="GO:0007165">
    <property type="term" value="P:signal transduction"/>
    <property type="evidence" value="ECO:0007669"/>
    <property type="project" value="InterPro"/>
</dbReference>
<feature type="domain" description="CheW-like" evidence="1">
    <location>
        <begin position="22"/>
        <end position="166"/>
    </location>
</feature>
<dbReference type="OrthoDB" id="9790406at2"/>
<dbReference type="EMBL" id="SMAO01000004">
    <property type="protein sequence ID" value="TCT21580.1"/>
    <property type="molecule type" value="Genomic_DNA"/>
</dbReference>
<dbReference type="Pfam" id="PF01584">
    <property type="entry name" value="CheW"/>
    <property type="match status" value="1"/>
</dbReference>
<sequence>MEQIQRLDAGRSGPRQRGAAEADQYLTFTVSGQMYGIGILAIKEIIQYGAVSGVPMMPDFIRGVINLRGAVVPVVDLAARFHGRLAEVGRRSCIIIVEIGEQAAIQDVGILVDSVSAVLEIAADEIEPAPAFGAGVRTDFIRGMGKVNGGFVILIDVARVLGTDGLMLLADPVEALAKAAARAAPDAVDVLG</sequence>
<evidence type="ECO:0000313" key="3">
    <source>
        <dbReference type="Proteomes" id="UP000295717"/>
    </source>
</evidence>
<proteinExistence type="predicted"/>
<dbReference type="PROSITE" id="PS50851">
    <property type="entry name" value="CHEW"/>
    <property type="match status" value="1"/>
</dbReference>
<dbReference type="PANTHER" id="PTHR22617">
    <property type="entry name" value="CHEMOTAXIS SENSOR HISTIDINE KINASE-RELATED"/>
    <property type="match status" value="1"/>
</dbReference>
<dbReference type="GO" id="GO:0005829">
    <property type="term" value="C:cytosol"/>
    <property type="evidence" value="ECO:0007669"/>
    <property type="project" value="TreeGrafter"/>
</dbReference>
<dbReference type="GO" id="GO:0006935">
    <property type="term" value="P:chemotaxis"/>
    <property type="evidence" value="ECO:0007669"/>
    <property type="project" value="InterPro"/>
</dbReference>
<dbReference type="InterPro" id="IPR039315">
    <property type="entry name" value="CheW"/>
</dbReference>